<dbReference type="AlphaFoldDB" id="A0AAV5KZE8"/>
<evidence type="ECO:0000313" key="1">
    <source>
        <dbReference type="EMBL" id="GKV30388.1"/>
    </source>
</evidence>
<organism evidence="1 2">
    <name type="scientific">Rubroshorea leprosula</name>
    <dbReference type="NCBI Taxonomy" id="152421"/>
    <lineage>
        <taxon>Eukaryota</taxon>
        <taxon>Viridiplantae</taxon>
        <taxon>Streptophyta</taxon>
        <taxon>Embryophyta</taxon>
        <taxon>Tracheophyta</taxon>
        <taxon>Spermatophyta</taxon>
        <taxon>Magnoliopsida</taxon>
        <taxon>eudicotyledons</taxon>
        <taxon>Gunneridae</taxon>
        <taxon>Pentapetalae</taxon>
        <taxon>rosids</taxon>
        <taxon>malvids</taxon>
        <taxon>Malvales</taxon>
        <taxon>Dipterocarpaceae</taxon>
        <taxon>Rubroshorea</taxon>
    </lineage>
</organism>
<evidence type="ECO:0000313" key="2">
    <source>
        <dbReference type="Proteomes" id="UP001054252"/>
    </source>
</evidence>
<keyword evidence="2" id="KW-1185">Reference proteome</keyword>
<protein>
    <submittedName>
        <fullName evidence="1">Uncharacterized protein</fullName>
    </submittedName>
</protein>
<reference evidence="1 2" key="1">
    <citation type="journal article" date="2021" name="Commun. Biol.">
        <title>The genome of Shorea leprosula (Dipterocarpaceae) highlights the ecological relevance of drought in aseasonal tropical rainforests.</title>
        <authorList>
            <person name="Ng K.K.S."/>
            <person name="Kobayashi M.J."/>
            <person name="Fawcett J.A."/>
            <person name="Hatakeyama M."/>
            <person name="Paape T."/>
            <person name="Ng C.H."/>
            <person name="Ang C.C."/>
            <person name="Tnah L.H."/>
            <person name="Lee C.T."/>
            <person name="Nishiyama T."/>
            <person name="Sese J."/>
            <person name="O'Brien M.J."/>
            <person name="Copetti D."/>
            <person name="Mohd Noor M.I."/>
            <person name="Ong R.C."/>
            <person name="Putra M."/>
            <person name="Sireger I.Z."/>
            <person name="Indrioko S."/>
            <person name="Kosugi Y."/>
            <person name="Izuno A."/>
            <person name="Isagi Y."/>
            <person name="Lee S.L."/>
            <person name="Shimizu K.K."/>
        </authorList>
    </citation>
    <scope>NUCLEOTIDE SEQUENCE [LARGE SCALE GENOMIC DNA]</scope>
    <source>
        <strain evidence="1">214</strain>
    </source>
</reference>
<comment type="caution">
    <text evidence="1">The sequence shown here is derived from an EMBL/GenBank/DDBJ whole genome shotgun (WGS) entry which is preliminary data.</text>
</comment>
<accession>A0AAV5KZE8</accession>
<sequence length="63" mass="7334">MYLTRCSSEPVTWKVSNLNSSISSNLTYPDVYLYRIHRFMFADSSKGKDGFAFLQWPCDSERS</sequence>
<name>A0AAV5KZE8_9ROSI</name>
<gene>
    <name evidence="1" type="ORF">SLEP1_g39203</name>
</gene>
<dbReference type="EMBL" id="BPVZ01000086">
    <property type="protein sequence ID" value="GKV30388.1"/>
    <property type="molecule type" value="Genomic_DNA"/>
</dbReference>
<proteinExistence type="predicted"/>
<dbReference type="Proteomes" id="UP001054252">
    <property type="component" value="Unassembled WGS sequence"/>
</dbReference>